<evidence type="ECO:0000256" key="1">
    <source>
        <dbReference type="ARBA" id="ARBA00001947"/>
    </source>
</evidence>
<evidence type="ECO:0000256" key="5">
    <source>
        <dbReference type="ARBA" id="ARBA00022679"/>
    </source>
</evidence>
<dbReference type="PANTHER" id="PTHR39453:SF1">
    <property type="entry name" value="PHOSPHATE PROPANOYLTRANSFERASE"/>
    <property type="match status" value="1"/>
</dbReference>
<keyword evidence="6" id="KW-0479">Metal-binding</keyword>
<reference evidence="11" key="1">
    <citation type="submission" date="2022-06" db="EMBL/GenBank/DDBJ databases">
        <title>Vallitalea longa sp. nov., an anaerobic bacterium isolated from marine sediment.</title>
        <authorList>
            <person name="Hirano S."/>
            <person name="Terahara T."/>
            <person name="Mori K."/>
            <person name="Hamada M."/>
            <person name="Matsumoto R."/>
            <person name="Kobayashi T."/>
        </authorList>
    </citation>
    <scope>NUCLEOTIDE SEQUENCE</scope>
    <source>
        <strain evidence="11">SH18-1</strain>
    </source>
</reference>
<evidence type="ECO:0000256" key="3">
    <source>
        <dbReference type="ARBA" id="ARBA00012206"/>
    </source>
</evidence>
<keyword evidence="8 10" id="KW-0012">Acyltransferase</keyword>
<evidence type="ECO:0000256" key="9">
    <source>
        <dbReference type="ARBA" id="ARBA00047589"/>
    </source>
</evidence>
<comment type="cofactor">
    <cofactor evidence="1">
        <name>Zn(2+)</name>
        <dbReference type="ChEBI" id="CHEBI:29105"/>
    </cofactor>
</comment>
<dbReference type="EMBL" id="BRLB01000001">
    <property type="protein sequence ID" value="GKX28162.1"/>
    <property type="molecule type" value="Genomic_DNA"/>
</dbReference>
<keyword evidence="7" id="KW-0862">Zinc</keyword>
<dbReference type="Proteomes" id="UP001144256">
    <property type="component" value="Unassembled WGS sequence"/>
</dbReference>
<evidence type="ECO:0000256" key="4">
    <source>
        <dbReference type="ARBA" id="ARBA00020837"/>
    </source>
</evidence>
<comment type="function">
    <text evidence="10">Involved in 1,2-propanediol (1,2-PD) degradation by catalyzing the conversion of propanoyl-CoA to propanoyl-phosphate.</text>
</comment>
<dbReference type="GO" id="GO:0016747">
    <property type="term" value="F:acyltransferase activity, transferring groups other than amino-acyl groups"/>
    <property type="evidence" value="ECO:0007669"/>
    <property type="project" value="InterPro"/>
</dbReference>
<comment type="catalytic activity">
    <reaction evidence="9 10">
        <text>propanoyl-CoA + phosphate = propanoyl phosphate + CoA</text>
        <dbReference type="Rhea" id="RHEA:28046"/>
        <dbReference type="ChEBI" id="CHEBI:43474"/>
        <dbReference type="ChEBI" id="CHEBI:57287"/>
        <dbReference type="ChEBI" id="CHEBI:57392"/>
        <dbReference type="ChEBI" id="CHEBI:58933"/>
        <dbReference type="EC" id="2.3.1.222"/>
    </reaction>
</comment>
<dbReference type="RefSeq" id="WP_281812181.1">
    <property type="nucleotide sequence ID" value="NZ_BRLB01000001.1"/>
</dbReference>
<evidence type="ECO:0000256" key="8">
    <source>
        <dbReference type="ARBA" id="ARBA00023315"/>
    </source>
</evidence>
<name>A0A9W5Y7F9_9FIRM</name>
<dbReference type="PANTHER" id="PTHR39453">
    <property type="entry name" value="PHOSPHATE PROPANOYLTRANSFERASE"/>
    <property type="match status" value="1"/>
</dbReference>
<keyword evidence="12" id="KW-1185">Reference proteome</keyword>
<comment type="similarity">
    <text evidence="2 10">Belongs to the PduL family.</text>
</comment>
<dbReference type="GO" id="GO:0046872">
    <property type="term" value="F:metal ion binding"/>
    <property type="evidence" value="ECO:0007669"/>
    <property type="project" value="UniProtKB-KW"/>
</dbReference>
<dbReference type="Pfam" id="PF06130">
    <property type="entry name" value="PTAC"/>
    <property type="match status" value="1"/>
</dbReference>
<evidence type="ECO:0000256" key="2">
    <source>
        <dbReference type="ARBA" id="ARBA00007342"/>
    </source>
</evidence>
<sequence length="210" mass="23025">MDQSALVDLISKKVLEQINSKKSVIPIGVSARHVHLCREDVDKIFGKGYELTPIKELMGGQYAAKETVTIVGTKLRPIENVRVLGPIRERTQVEVSKTDAVRLGLNPPVKPSGDLDNTAPITLVGPKGAISLDNGCIIAMRHIHMSSEDAREYGVKDKQIVKVRVSSDRGGILTNVLVRVHESYRLEMHIDTDEANALGIKCNDSVEILV</sequence>
<dbReference type="AlphaFoldDB" id="A0A9W5Y7F9"/>
<organism evidence="11 12">
    <name type="scientific">Vallitalea longa</name>
    <dbReference type="NCBI Taxonomy" id="2936439"/>
    <lineage>
        <taxon>Bacteria</taxon>
        <taxon>Bacillati</taxon>
        <taxon>Bacillota</taxon>
        <taxon>Clostridia</taxon>
        <taxon>Lachnospirales</taxon>
        <taxon>Vallitaleaceae</taxon>
        <taxon>Vallitalea</taxon>
    </lineage>
</organism>
<dbReference type="PIRSF" id="PIRSF010130">
    <property type="entry name" value="PduL"/>
    <property type="match status" value="1"/>
</dbReference>
<evidence type="ECO:0000256" key="7">
    <source>
        <dbReference type="ARBA" id="ARBA00022833"/>
    </source>
</evidence>
<dbReference type="InterPro" id="IPR008300">
    <property type="entry name" value="PTAC"/>
</dbReference>
<evidence type="ECO:0000256" key="6">
    <source>
        <dbReference type="ARBA" id="ARBA00022723"/>
    </source>
</evidence>
<keyword evidence="5 10" id="KW-0808">Transferase</keyword>
<gene>
    <name evidence="11" type="primary">pduL</name>
    <name evidence="11" type="ORF">SH1V18_06420</name>
</gene>
<dbReference type="NCBIfam" id="NF011652">
    <property type="entry name" value="PRK15070.1"/>
    <property type="match status" value="1"/>
</dbReference>
<protein>
    <recommendedName>
        <fullName evidence="4 10">Phosphate propanoyltransferase</fullName>
        <ecNumber evidence="3 10">2.3.1.222</ecNumber>
    </recommendedName>
</protein>
<comment type="caution">
    <text evidence="11">The sequence shown here is derived from an EMBL/GenBank/DDBJ whole genome shotgun (WGS) entry which is preliminary data.</text>
</comment>
<comment type="pathway">
    <text evidence="10">Polyol metabolism; 1,2-propanediol degradation.</text>
</comment>
<dbReference type="EC" id="2.3.1.222" evidence="3 10"/>
<evidence type="ECO:0000313" key="12">
    <source>
        <dbReference type="Proteomes" id="UP001144256"/>
    </source>
</evidence>
<accession>A0A9W5Y7F9</accession>
<evidence type="ECO:0000256" key="10">
    <source>
        <dbReference type="PIRNR" id="PIRNR010130"/>
    </source>
</evidence>
<evidence type="ECO:0000313" key="11">
    <source>
        <dbReference type="EMBL" id="GKX28162.1"/>
    </source>
</evidence>
<proteinExistence type="inferred from homology"/>